<dbReference type="RefSeq" id="XP_027201770.1">
    <property type="nucleotide sequence ID" value="XM_027345969.1"/>
</dbReference>
<proteinExistence type="predicted"/>
<sequence length="298" mass="35812">MYSKFIEIINHFLDDIQANEPYVLRRLIPMAIDNQDNYCIQPLLFSNKTRQTNYQIQKKLQHYLKELDKNNDDDDDYSEDEDDYYDIYENDDDEEKDSKSKESFIYKVIVKISRKCEEFYCHNNTIIGPVIKQWKQHYHQQQSSKLIDNDQQQKQLIQEFYRHIGVWLIVIDYHRQRFERISHILRWICSHIHIPYRISTESLFDDDDENNDENENNINDNYIHNDFALRVSISIVYHLIQYRLYLLDRFFICLKEIQKLSSKLIQPSSSVSSGQQLRMIINTTTTNALTAAATTSRE</sequence>
<dbReference type="Proteomes" id="UP000515146">
    <property type="component" value="Unplaced"/>
</dbReference>
<evidence type="ECO:0000313" key="2">
    <source>
        <dbReference type="RefSeq" id="XP_027201770.1"/>
    </source>
</evidence>
<dbReference type="AlphaFoldDB" id="A0A6P6Y8Y7"/>
<organism evidence="1 2">
    <name type="scientific">Dermatophagoides pteronyssinus</name>
    <name type="common">European house dust mite</name>
    <dbReference type="NCBI Taxonomy" id="6956"/>
    <lineage>
        <taxon>Eukaryota</taxon>
        <taxon>Metazoa</taxon>
        <taxon>Ecdysozoa</taxon>
        <taxon>Arthropoda</taxon>
        <taxon>Chelicerata</taxon>
        <taxon>Arachnida</taxon>
        <taxon>Acari</taxon>
        <taxon>Acariformes</taxon>
        <taxon>Sarcoptiformes</taxon>
        <taxon>Astigmata</taxon>
        <taxon>Psoroptidia</taxon>
        <taxon>Analgoidea</taxon>
        <taxon>Pyroglyphidae</taxon>
        <taxon>Dermatophagoidinae</taxon>
        <taxon>Dermatophagoides</taxon>
    </lineage>
</organism>
<dbReference type="InParanoid" id="A0A6P6Y8Y7"/>
<evidence type="ECO:0000313" key="1">
    <source>
        <dbReference type="Proteomes" id="UP000515146"/>
    </source>
</evidence>
<reference evidence="2" key="1">
    <citation type="submission" date="2025-08" db="UniProtKB">
        <authorList>
            <consortium name="RefSeq"/>
        </authorList>
    </citation>
    <scope>IDENTIFICATION</scope>
    <source>
        <strain evidence="2">Airmid</strain>
    </source>
</reference>
<name>A0A6P6Y8Y7_DERPT</name>
<dbReference type="KEGG" id="dpte:113795754"/>
<protein>
    <submittedName>
        <fullName evidence="2">Uncharacterized protein LOC113795754</fullName>
    </submittedName>
</protein>
<keyword evidence="1" id="KW-1185">Reference proteome</keyword>
<accession>A0A6P6Y8Y7</accession>
<gene>
    <name evidence="2" type="primary">LOC113795754</name>
</gene>
<dbReference type="OrthoDB" id="10488879at2759"/>